<comment type="caution">
    <text evidence="2">The sequence shown here is derived from an EMBL/GenBank/DDBJ whole genome shotgun (WGS) entry which is preliminary data.</text>
</comment>
<proteinExistence type="predicted"/>
<dbReference type="AlphaFoldDB" id="A0AAV5LFQ0"/>
<keyword evidence="3" id="KW-1185">Reference proteome</keyword>
<feature type="chain" id="PRO_5043416854" evidence="1">
    <location>
        <begin position="22"/>
        <end position="58"/>
    </location>
</feature>
<feature type="signal peptide" evidence="1">
    <location>
        <begin position="1"/>
        <end position="21"/>
    </location>
</feature>
<dbReference type="EMBL" id="BPVZ01000115">
    <property type="protein sequence ID" value="GKV36113.1"/>
    <property type="molecule type" value="Genomic_DNA"/>
</dbReference>
<sequence length="58" mass="6340">MNQLTACVLLLFPTSLQPAEASQLPPPISGWKTGKKLGDFSFFSCSRTHIEPRNLPPA</sequence>
<dbReference type="Proteomes" id="UP001054252">
    <property type="component" value="Unassembled WGS sequence"/>
</dbReference>
<gene>
    <name evidence="2" type="ORF">SLEP1_g44280</name>
</gene>
<keyword evidence="1" id="KW-0732">Signal</keyword>
<protein>
    <submittedName>
        <fullName evidence="2">Uncharacterized protein</fullName>
    </submittedName>
</protein>
<evidence type="ECO:0000256" key="1">
    <source>
        <dbReference type="SAM" id="SignalP"/>
    </source>
</evidence>
<evidence type="ECO:0000313" key="2">
    <source>
        <dbReference type="EMBL" id="GKV36113.1"/>
    </source>
</evidence>
<organism evidence="2 3">
    <name type="scientific">Rubroshorea leprosula</name>
    <dbReference type="NCBI Taxonomy" id="152421"/>
    <lineage>
        <taxon>Eukaryota</taxon>
        <taxon>Viridiplantae</taxon>
        <taxon>Streptophyta</taxon>
        <taxon>Embryophyta</taxon>
        <taxon>Tracheophyta</taxon>
        <taxon>Spermatophyta</taxon>
        <taxon>Magnoliopsida</taxon>
        <taxon>eudicotyledons</taxon>
        <taxon>Gunneridae</taxon>
        <taxon>Pentapetalae</taxon>
        <taxon>rosids</taxon>
        <taxon>malvids</taxon>
        <taxon>Malvales</taxon>
        <taxon>Dipterocarpaceae</taxon>
        <taxon>Rubroshorea</taxon>
    </lineage>
</organism>
<name>A0AAV5LFQ0_9ROSI</name>
<accession>A0AAV5LFQ0</accession>
<evidence type="ECO:0000313" key="3">
    <source>
        <dbReference type="Proteomes" id="UP001054252"/>
    </source>
</evidence>
<reference evidence="2 3" key="1">
    <citation type="journal article" date="2021" name="Commun. Biol.">
        <title>The genome of Shorea leprosula (Dipterocarpaceae) highlights the ecological relevance of drought in aseasonal tropical rainforests.</title>
        <authorList>
            <person name="Ng K.K.S."/>
            <person name="Kobayashi M.J."/>
            <person name="Fawcett J.A."/>
            <person name="Hatakeyama M."/>
            <person name="Paape T."/>
            <person name="Ng C.H."/>
            <person name="Ang C.C."/>
            <person name="Tnah L.H."/>
            <person name="Lee C.T."/>
            <person name="Nishiyama T."/>
            <person name="Sese J."/>
            <person name="O'Brien M.J."/>
            <person name="Copetti D."/>
            <person name="Mohd Noor M.I."/>
            <person name="Ong R.C."/>
            <person name="Putra M."/>
            <person name="Sireger I.Z."/>
            <person name="Indrioko S."/>
            <person name="Kosugi Y."/>
            <person name="Izuno A."/>
            <person name="Isagi Y."/>
            <person name="Lee S.L."/>
            <person name="Shimizu K.K."/>
        </authorList>
    </citation>
    <scope>NUCLEOTIDE SEQUENCE [LARGE SCALE GENOMIC DNA]</scope>
    <source>
        <strain evidence="2">214</strain>
    </source>
</reference>